<feature type="signal peptide" evidence="1">
    <location>
        <begin position="1"/>
        <end position="27"/>
    </location>
</feature>
<evidence type="ECO:0000256" key="1">
    <source>
        <dbReference type="SAM" id="SignalP"/>
    </source>
</evidence>
<dbReference type="AlphaFoldDB" id="A0A1J6I7H7"/>
<dbReference type="NCBIfam" id="TIGR02301">
    <property type="entry name" value="TIGR02301 family protein"/>
    <property type="match status" value="1"/>
</dbReference>
<dbReference type="Pfam" id="PF09539">
    <property type="entry name" value="DUF2385"/>
    <property type="match status" value="1"/>
</dbReference>
<evidence type="ECO:0000313" key="2">
    <source>
        <dbReference type="EMBL" id="OIS93806.1"/>
    </source>
</evidence>
<comment type="caution">
    <text evidence="2">The sequence shown here is derived from an EMBL/GenBank/DDBJ whole genome shotgun (WGS) entry which is preliminary data.</text>
</comment>
<name>A0A1J6I7H7_9HYPH</name>
<proteinExistence type="predicted"/>
<evidence type="ECO:0000313" key="3">
    <source>
        <dbReference type="Proteomes" id="UP000182985"/>
    </source>
</evidence>
<reference evidence="2 3" key="1">
    <citation type="submission" date="2016-10" db="EMBL/GenBank/DDBJ databases">
        <title>The Draft Genome Sequence of the Potato Rhizosphere Bacteria Ochrobactrum sp. IPA7.2.</title>
        <authorList>
            <person name="Gogoleva N.E."/>
            <person name="Khlopko Y.A."/>
            <person name="Burygin G.L."/>
            <person name="Plotnikov A.O."/>
        </authorList>
    </citation>
    <scope>NUCLEOTIDE SEQUENCE [LARGE SCALE GENOMIC DNA]</scope>
    <source>
        <strain evidence="2 3">IPA7.2</strain>
    </source>
</reference>
<dbReference type="InterPro" id="IPR012645">
    <property type="entry name" value="CHP02301"/>
</dbReference>
<keyword evidence="3" id="KW-1185">Reference proteome</keyword>
<gene>
    <name evidence="2" type="ORF">BLA27_08995</name>
</gene>
<dbReference type="PROSITE" id="PS51257">
    <property type="entry name" value="PROKAR_LIPOPROTEIN"/>
    <property type="match status" value="1"/>
</dbReference>
<organism evidence="2 3">
    <name type="scientific">Brucella cytisi</name>
    <dbReference type="NCBI Taxonomy" id="407152"/>
    <lineage>
        <taxon>Bacteria</taxon>
        <taxon>Pseudomonadati</taxon>
        <taxon>Pseudomonadota</taxon>
        <taxon>Alphaproteobacteria</taxon>
        <taxon>Hyphomicrobiales</taxon>
        <taxon>Brucellaceae</taxon>
        <taxon>Brucella/Ochrobactrum group</taxon>
        <taxon>Brucella</taxon>
    </lineage>
</organism>
<dbReference type="OrthoDB" id="8481666at2"/>
<dbReference type="EMBL" id="MOEC01000007">
    <property type="protein sequence ID" value="OIS93806.1"/>
    <property type="molecule type" value="Genomic_DNA"/>
</dbReference>
<feature type="chain" id="PRO_5009639384" evidence="1">
    <location>
        <begin position="28"/>
        <end position="127"/>
    </location>
</feature>
<dbReference type="Proteomes" id="UP000182985">
    <property type="component" value="Unassembled WGS sequence"/>
</dbReference>
<accession>A0A1J6I7H7</accession>
<protein>
    <submittedName>
        <fullName evidence="2">TIGR02301 family protein</fullName>
    </submittedName>
</protein>
<sequence>MKSIPFFRPAICFSIALWVGVACPASAQDAPYEGKMLRLAEILGSLHYLRNLCGEAGSEWRDRMDAIVTAEKPSEAERVRLISSFNHGYRVFSDNYTRCTPSALAAIDRYMKEGEDLSNEIISRYGN</sequence>
<keyword evidence="1" id="KW-0732">Signal</keyword>